<dbReference type="PANTHER" id="PTHR10720">
    <property type="entry name" value="HEME OXYGENASE"/>
    <property type="match status" value="1"/>
</dbReference>
<dbReference type="Proteomes" id="UP001321749">
    <property type="component" value="Unassembled WGS sequence"/>
</dbReference>
<evidence type="ECO:0000313" key="7">
    <source>
        <dbReference type="Proteomes" id="UP001321749"/>
    </source>
</evidence>
<sequence length="558" mass="60594">MMQSYTTTTTTTTTLPHLHQEPTPHLGDSINIATRSAHTKLNKNLLIRLPLCVPPRACNPTTYASGLLHVAPVYIAFESAWNAILESHDSNSSRTGECTPSPGDFPSSSSSSSSSSSYLPTLFPFGTADSSSSAPSKCERLHSVLDQLRIEGLARSDRILDDIASMTGWSEAEVQAHVKTVAEKGRLKEFVAHIHRSIDKNPEVLLAYAWVLYMALFSGGRFIRSSLEGAGQKEFWEKGCDAIPPLGVQCKTPRQRADRGPLSFFRFDTAQDGEDLKKEFKRRFLMCGEGLLTAAERDRVVREAICIFDNMNLLVSQLDGVFGGTVAGGVGQGMGGNTYNRSPSSSLDSWAGLLIARTSTKSFVGGVGGRLRDSVAVAKERLGMMGWSRDNKKEHGHGHGHRHEHAEVEDEADNGADGEREGSLHAKGTLTSSVEQQPQPEEEEEKTAMGGVVKVVRFGSENAVLLKRRNGASGKKSVSAKIMEGGAQYQTQTAARPLVGMEWGKHTKETMQNNGESHGDGEITLTAAESVMWSLVLFVVVAGLVWGYRSDGRMWVQG</sequence>
<dbReference type="InterPro" id="IPR016053">
    <property type="entry name" value="Haem_Oase-like"/>
</dbReference>
<keyword evidence="5" id="KW-0812">Transmembrane</keyword>
<dbReference type="Gene3D" id="1.20.910.10">
    <property type="entry name" value="Heme oxygenase-like"/>
    <property type="match status" value="1"/>
</dbReference>
<dbReference type="InterPro" id="IPR002051">
    <property type="entry name" value="Haem_Oase"/>
</dbReference>
<reference evidence="6" key="1">
    <citation type="journal article" date="2023" name="Mol. Phylogenet. Evol.">
        <title>Genome-scale phylogeny and comparative genomics of the fungal order Sordariales.</title>
        <authorList>
            <person name="Hensen N."/>
            <person name="Bonometti L."/>
            <person name="Westerberg I."/>
            <person name="Brannstrom I.O."/>
            <person name="Guillou S."/>
            <person name="Cros-Aarteil S."/>
            <person name="Calhoun S."/>
            <person name="Haridas S."/>
            <person name="Kuo A."/>
            <person name="Mondo S."/>
            <person name="Pangilinan J."/>
            <person name="Riley R."/>
            <person name="LaButti K."/>
            <person name="Andreopoulos B."/>
            <person name="Lipzen A."/>
            <person name="Chen C."/>
            <person name="Yan M."/>
            <person name="Daum C."/>
            <person name="Ng V."/>
            <person name="Clum A."/>
            <person name="Steindorff A."/>
            <person name="Ohm R.A."/>
            <person name="Martin F."/>
            <person name="Silar P."/>
            <person name="Natvig D.O."/>
            <person name="Lalanne C."/>
            <person name="Gautier V."/>
            <person name="Ament-Velasquez S.L."/>
            <person name="Kruys A."/>
            <person name="Hutchinson M.I."/>
            <person name="Powell A.J."/>
            <person name="Barry K."/>
            <person name="Miller A.N."/>
            <person name="Grigoriev I.V."/>
            <person name="Debuchy R."/>
            <person name="Gladieux P."/>
            <person name="Hiltunen Thoren M."/>
            <person name="Johannesson H."/>
        </authorList>
    </citation>
    <scope>NUCLEOTIDE SEQUENCE</scope>
    <source>
        <strain evidence="6">PSN324</strain>
    </source>
</reference>
<dbReference type="GO" id="GO:0006788">
    <property type="term" value="P:heme oxidation"/>
    <property type="evidence" value="ECO:0007669"/>
    <property type="project" value="InterPro"/>
</dbReference>
<evidence type="ECO:0000313" key="6">
    <source>
        <dbReference type="EMBL" id="KAK4457768.1"/>
    </source>
</evidence>
<proteinExistence type="predicted"/>
<name>A0AAV9HE05_9PEZI</name>
<feature type="region of interest" description="Disordered" evidence="4">
    <location>
        <begin position="1"/>
        <end position="24"/>
    </location>
</feature>
<dbReference type="EMBL" id="MU865098">
    <property type="protein sequence ID" value="KAK4457768.1"/>
    <property type="molecule type" value="Genomic_DNA"/>
</dbReference>
<evidence type="ECO:0008006" key="8">
    <source>
        <dbReference type="Google" id="ProtNLM"/>
    </source>
</evidence>
<evidence type="ECO:0000256" key="2">
    <source>
        <dbReference type="ARBA" id="ARBA00022723"/>
    </source>
</evidence>
<feature type="compositionally biased region" description="Acidic residues" evidence="4">
    <location>
        <begin position="407"/>
        <end position="416"/>
    </location>
</feature>
<dbReference type="Pfam" id="PF01126">
    <property type="entry name" value="Heme_oxygenase"/>
    <property type="match status" value="1"/>
</dbReference>
<keyword evidence="5" id="KW-0472">Membrane</keyword>
<dbReference type="SUPFAM" id="SSF48613">
    <property type="entry name" value="Heme oxygenase-like"/>
    <property type="match status" value="1"/>
</dbReference>
<feature type="region of interest" description="Disordered" evidence="4">
    <location>
        <begin position="89"/>
        <end position="115"/>
    </location>
</feature>
<evidence type="ECO:0000256" key="5">
    <source>
        <dbReference type="SAM" id="Phobius"/>
    </source>
</evidence>
<feature type="transmembrane region" description="Helical" evidence="5">
    <location>
        <begin position="531"/>
        <end position="548"/>
    </location>
</feature>
<feature type="compositionally biased region" description="Basic residues" evidence="4">
    <location>
        <begin position="394"/>
        <end position="403"/>
    </location>
</feature>
<evidence type="ECO:0000256" key="1">
    <source>
        <dbReference type="ARBA" id="ARBA00022617"/>
    </source>
</evidence>
<feature type="region of interest" description="Disordered" evidence="4">
    <location>
        <begin position="386"/>
        <end position="450"/>
    </location>
</feature>
<accession>A0AAV9HE05</accession>
<keyword evidence="5" id="KW-1133">Transmembrane helix</keyword>
<gene>
    <name evidence="6" type="ORF">QBC42DRAFT_278362</name>
</gene>
<dbReference type="GO" id="GO:0046872">
    <property type="term" value="F:metal ion binding"/>
    <property type="evidence" value="ECO:0007669"/>
    <property type="project" value="UniProtKB-KW"/>
</dbReference>
<evidence type="ECO:0000256" key="3">
    <source>
        <dbReference type="ARBA" id="ARBA00023004"/>
    </source>
</evidence>
<feature type="compositionally biased region" description="Low complexity" evidence="4">
    <location>
        <begin position="1"/>
        <end position="14"/>
    </location>
</feature>
<keyword evidence="7" id="KW-1185">Reference proteome</keyword>
<reference evidence="6" key="2">
    <citation type="submission" date="2023-06" db="EMBL/GenBank/DDBJ databases">
        <authorList>
            <consortium name="Lawrence Berkeley National Laboratory"/>
            <person name="Mondo S.J."/>
            <person name="Hensen N."/>
            <person name="Bonometti L."/>
            <person name="Westerberg I."/>
            <person name="Brannstrom I.O."/>
            <person name="Guillou S."/>
            <person name="Cros-Aarteil S."/>
            <person name="Calhoun S."/>
            <person name="Haridas S."/>
            <person name="Kuo A."/>
            <person name="Pangilinan J."/>
            <person name="Riley R."/>
            <person name="Labutti K."/>
            <person name="Andreopoulos B."/>
            <person name="Lipzen A."/>
            <person name="Chen C."/>
            <person name="Yanf M."/>
            <person name="Daum C."/>
            <person name="Ng V."/>
            <person name="Clum A."/>
            <person name="Steindorff A."/>
            <person name="Ohm R."/>
            <person name="Martin F."/>
            <person name="Silar P."/>
            <person name="Natvig D."/>
            <person name="Lalanne C."/>
            <person name="Gautier V."/>
            <person name="Ament-Velasquez S.L."/>
            <person name="Kruys A."/>
            <person name="Hutchinson M.I."/>
            <person name="Powell A.J."/>
            <person name="Barry K."/>
            <person name="Miller A.N."/>
            <person name="Grigoriev I.V."/>
            <person name="Debuchy R."/>
            <person name="Gladieux P."/>
            <person name="Thoren M.H."/>
            <person name="Johannesson H."/>
        </authorList>
    </citation>
    <scope>NUCLEOTIDE SEQUENCE</scope>
    <source>
        <strain evidence="6">PSN324</strain>
    </source>
</reference>
<keyword evidence="1" id="KW-0349">Heme</keyword>
<organism evidence="6 7">
    <name type="scientific">Cladorrhinum samala</name>
    <dbReference type="NCBI Taxonomy" id="585594"/>
    <lineage>
        <taxon>Eukaryota</taxon>
        <taxon>Fungi</taxon>
        <taxon>Dikarya</taxon>
        <taxon>Ascomycota</taxon>
        <taxon>Pezizomycotina</taxon>
        <taxon>Sordariomycetes</taxon>
        <taxon>Sordariomycetidae</taxon>
        <taxon>Sordariales</taxon>
        <taxon>Podosporaceae</taxon>
        <taxon>Cladorrhinum</taxon>
    </lineage>
</organism>
<dbReference type="GO" id="GO:0004392">
    <property type="term" value="F:heme oxygenase (decyclizing) activity"/>
    <property type="evidence" value="ECO:0007669"/>
    <property type="project" value="InterPro"/>
</dbReference>
<dbReference type="PANTHER" id="PTHR10720:SF0">
    <property type="entry name" value="HEME OXYGENASE"/>
    <property type="match status" value="1"/>
</dbReference>
<keyword evidence="3" id="KW-0408">Iron</keyword>
<comment type="caution">
    <text evidence="6">The sequence shown here is derived from an EMBL/GenBank/DDBJ whole genome shotgun (WGS) entry which is preliminary data.</text>
</comment>
<dbReference type="CDD" id="cd19165">
    <property type="entry name" value="HemeO"/>
    <property type="match status" value="1"/>
</dbReference>
<keyword evidence="2" id="KW-0479">Metal-binding</keyword>
<protein>
    <recommendedName>
        <fullName evidence="8">Heme oxygenase</fullName>
    </recommendedName>
</protein>
<dbReference type="InterPro" id="IPR016084">
    <property type="entry name" value="Haem_Oase-like_multi-hlx"/>
</dbReference>
<dbReference type="AlphaFoldDB" id="A0AAV9HE05"/>
<evidence type="ECO:0000256" key="4">
    <source>
        <dbReference type="SAM" id="MobiDB-lite"/>
    </source>
</evidence>